<gene>
    <name evidence="1" type="ORF">CMV30_00750</name>
</gene>
<dbReference type="AlphaFoldDB" id="A0A290Q1U5"/>
<protein>
    <submittedName>
        <fullName evidence="1">Uncharacterized protein</fullName>
    </submittedName>
</protein>
<dbReference type="Proteomes" id="UP000217265">
    <property type="component" value="Chromosome"/>
</dbReference>
<organism evidence="1 2">
    <name type="scientific">Nibricoccus aquaticus</name>
    <dbReference type="NCBI Taxonomy" id="2576891"/>
    <lineage>
        <taxon>Bacteria</taxon>
        <taxon>Pseudomonadati</taxon>
        <taxon>Verrucomicrobiota</taxon>
        <taxon>Opitutia</taxon>
        <taxon>Opitutales</taxon>
        <taxon>Opitutaceae</taxon>
        <taxon>Nibricoccus</taxon>
    </lineage>
</organism>
<evidence type="ECO:0000313" key="2">
    <source>
        <dbReference type="Proteomes" id="UP000217265"/>
    </source>
</evidence>
<dbReference type="EMBL" id="CP023344">
    <property type="protein sequence ID" value="ATC62615.1"/>
    <property type="molecule type" value="Genomic_DNA"/>
</dbReference>
<name>A0A290Q1U5_9BACT</name>
<accession>A0A290Q1U5</accession>
<evidence type="ECO:0000313" key="1">
    <source>
        <dbReference type="EMBL" id="ATC62615.1"/>
    </source>
</evidence>
<dbReference type="RefSeq" id="WP_096054250.1">
    <property type="nucleotide sequence ID" value="NZ_CP023344.1"/>
</dbReference>
<reference evidence="1 2" key="1">
    <citation type="submission" date="2017-09" db="EMBL/GenBank/DDBJ databases">
        <title>Complete genome sequence of Verrucomicrobial strain HZ-65, isolated from freshwater.</title>
        <authorList>
            <person name="Choi A."/>
        </authorList>
    </citation>
    <scope>NUCLEOTIDE SEQUENCE [LARGE SCALE GENOMIC DNA]</scope>
    <source>
        <strain evidence="1 2">HZ-65</strain>
    </source>
</reference>
<keyword evidence="2" id="KW-1185">Reference proteome</keyword>
<proteinExistence type="predicted"/>
<dbReference type="KEGG" id="vbh:CMV30_00750"/>
<sequence>MIPFPLLRDVFRGVAVDEGELWAGLQDDGADEEVVDRGVGASVFAERELHEGAFCEGGAEEREEAFAGGGLRQAVMAAQDGAERNGFLRVAVAMRSQ</sequence>